<protein>
    <submittedName>
        <fullName evidence="2">Uncharacterized protein</fullName>
    </submittedName>
</protein>
<feature type="region of interest" description="Disordered" evidence="1">
    <location>
        <begin position="54"/>
        <end position="77"/>
    </location>
</feature>
<gene>
    <name evidence="2" type="ORF">TTHERM_00138330</name>
</gene>
<dbReference type="Proteomes" id="UP000009168">
    <property type="component" value="Unassembled WGS sequence"/>
</dbReference>
<evidence type="ECO:0000313" key="2">
    <source>
        <dbReference type="EMBL" id="EAR99570.1"/>
    </source>
</evidence>
<dbReference type="KEGG" id="tet:TTHERM_00138330"/>
<dbReference type="InParanoid" id="I7M8S4"/>
<keyword evidence="3" id="KW-1185">Reference proteome</keyword>
<organism evidence="2 3">
    <name type="scientific">Tetrahymena thermophila (strain SB210)</name>
    <dbReference type="NCBI Taxonomy" id="312017"/>
    <lineage>
        <taxon>Eukaryota</taxon>
        <taxon>Sar</taxon>
        <taxon>Alveolata</taxon>
        <taxon>Ciliophora</taxon>
        <taxon>Intramacronucleata</taxon>
        <taxon>Oligohymenophorea</taxon>
        <taxon>Hymenostomatida</taxon>
        <taxon>Tetrahymenina</taxon>
        <taxon>Tetrahymenidae</taxon>
        <taxon>Tetrahymena</taxon>
    </lineage>
</organism>
<sequence length="631" mass="74472">MNNLFIEDNNNIIKAGLIKRSQKSSILYRSTPSSNKDIIKQTLDIFQSIKRQYKRDQSEKREDNEEQNNSSIDSNQLKASEEQYLTHDHLIYSSSDIDEIDCKDDYHSIWDNDELILNGIFDLDKLNIYQLYKVRALTYQPQNQQTMSNQKILYSFQSLYKLIDDMRKKKRQRFTTSNLNFQQKYDLNVDDWKSFQNDQLQIVKDLKQADQFKTFEDYYSNYVQNEKLKRRELKYNRYEEAFLNSQNSLNKNKHTQQRAIEALKRKFLMEHNDQLNPQQDDKNLQLNEYYQYNNSQINKEQYPTICQRSNLAINSLQSDKIPKHFQIKRVLSTKQLSTESSLNSPKNKGSKDNHLLFSSGNFSNFNSSSFNTSNFSFIGARRVDSIDFSNQQKPLILTTQPSINIENKNGQKQNFNNIQNNNIQSLKNLDVQSEETQLKESSPQKKRLIRYQSQEALQGQDFISTNRENFVYKQTQSPLVPQNSLRFNLDNAVQQKLFINTSKIENSPIKCSFIPISETAKNSPTKISQFNQFQMKNNNQHEKQFINFLPKLSFQSQVTQPEIKRNKSFLHNQQICNQTQRMETVINDRKTLSSSKSVAKQVFNFDKYTILKDSPQRIQEKNQNAIFLQQQ</sequence>
<dbReference type="AlphaFoldDB" id="I7M8S4"/>
<feature type="compositionally biased region" description="Basic and acidic residues" evidence="1">
    <location>
        <begin position="54"/>
        <end position="63"/>
    </location>
</feature>
<evidence type="ECO:0000256" key="1">
    <source>
        <dbReference type="SAM" id="MobiDB-lite"/>
    </source>
</evidence>
<dbReference type="RefSeq" id="XP_001019815.1">
    <property type="nucleotide sequence ID" value="XM_001019815.1"/>
</dbReference>
<feature type="compositionally biased region" description="Polar residues" evidence="1">
    <location>
        <begin position="67"/>
        <end position="77"/>
    </location>
</feature>
<reference evidence="3" key="1">
    <citation type="journal article" date="2006" name="PLoS Biol.">
        <title>Macronuclear genome sequence of the ciliate Tetrahymena thermophila, a model eukaryote.</title>
        <authorList>
            <person name="Eisen J.A."/>
            <person name="Coyne R.S."/>
            <person name="Wu M."/>
            <person name="Wu D."/>
            <person name="Thiagarajan M."/>
            <person name="Wortman J.R."/>
            <person name="Badger J.H."/>
            <person name="Ren Q."/>
            <person name="Amedeo P."/>
            <person name="Jones K.M."/>
            <person name="Tallon L.J."/>
            <person name="Delcher A.L."/>
            <person name="Salzberg S.L."/>
            <person name="Silva J.C."/>
            <person name="Haas B.J."/>
            <person name="Majoros W.H."/>
            <person name="Farzad M."/>
            <person name="Carlton J.M."/>
            <person name="Smith R.K. Jr."/>
            <person name="Garg J."/>
            <person name="Pearlman R.E."/>
            <person name="Karrer K.M."/>
            <person name="Sun L."/>
            <person name="Manning G."/>
            <person name="Elde N.C."/>
            <person name="Turkewitz A.P."/>
            <person name="Asai D.J."/>
            <person name="Wilkes D.E."/>
            <person name="Wang Y."/>
            <person name="Cai H."/>
            <person name="Collins K."/>
            <person name="Stewart B.A."/>
            <person name="Lee S.R."/>
            <person name="Wilamowska K."/>
            <person name="Weinberg Z."/>
            <person name="Ruzzo W.L."/>
            <person name="Wloga D."/>
            <person name="Gaertig J."/>
            <person name="Frankel J."/>
            <person name="Tsao C.-C."/>
            <person name="Gorovsky M.A."/>
            <person name="Keeling P.J."/>
            <person name="Waller R.F."/>
            <person name="Patron N.J."/>
            <person name="Cherry J.M."/>
            <person name="Stover N.A."/>
            <person name="Krieger C.J."/>
            <person name="del Toro C."/>
            <person name="Ryder H.F."/>
            <person name="Williamson S.C."/>
            <person name="Barbeau R.A."/>
            <person name="Hamilton E.P."/>
            <person name="Orias E."/>
        </authorList>
    </citation>
    <scope>NUCLEOTIDE SEQUENCE [LARGE SCALE GENOMIC DNA]</scope>
    <source>
        <strain evidence="3">SB210</strain>
    </source>
</reference>
<proteinExistence type="predicted"/>
<accession>I7M8S4</accession>
<name>I7M8S4_TETTS</name>
<dbReference type="EMBL" id="GG662639">
    <property type="protein sequence ID" value="EAR99570.1"/>
    <property type="molecule type" value="Genomic_DNA"/>
</dbReference>
<evidence type="ECO:0000313" key="3">
    <source>
        <dbReference type="Proteomes" id="UP000009168"/>
    </source>
</evidence>
<dbReference type="HOGENOM" id="CLU_433824_0_0_1"/>
<dbReference type="GeneID" id="7839937"/>